<dbReference type="NCBIfam" id="TIGR01300">
    <property type="entry name" value="CPA3_mnhG_phaG"/>
    <property type="match status" value="1"/>
</dbReference>
<evidence type="ECO:0000256" key="3">
    <source>
        <dbReference type="ARBA" id="ARBA00022449"/>
    </source>
</evidence>
<dbReference type="Proteomes" id="UP001209318">
    <property type="component" value="Unassembled WGS sequence"/>
</dbReference>
<dbReference type="GO" id="GO:0016020">
    <property type="term" value="C:membrane"/>
    <property type="evidence" value="ECO:0007669"/>
    <property type="project" value="UniProtKB-SubCell"/>
</dbReference>
<dbReference type="EMBL" id="JAOUSF010000002">
    <property type="protein sequence ID" value="MCU9612773.1"/>
    <property type="molecule type" value="Genomic_DNA"/>
</dbReference>
<protein>
    <submittedName>
        <fullName evidence="5">Monovalent cation/H(+) antiporter subunit G</fullName>
    </submittedName>
</protein>
<accession>A0AAE3IQN3</accession>
<keyword evidence="3" id="KW-0813">Transport</keyword>
<dbReference type="InterPro" id="IPR005133">
    <property type="entry name" value="PhaG_MnhG_YufB"/>
</dbReference>
<organism evidence="5 6">
    <name type="scientific">Perspicuibacillus lycopersici</name>
    <dbReference type="NCBI Taxonomy" id="1325689"/>
    <lineage>
        <taxon>Bacteria</taxon>
        <taxon>Bacillati</taxon>
        <taxon>Bacillota</taxon>
        <taxon>Bacilli</taxon>
        <taxon>Bacillales</taxon>
        <taxon>Bacillaceae</taxon>
        <taxon>Perspicuibacillus</taxon>
    </lineage>
</organism>
<evidence type="ECO:0000256" key="1">
    <source>
        <dbReference type="ARBA" id="ARBA00004141"/>
    </source>
</evidence>
<dbReference type="RefSeq" id="WP_263071984.1">
    <property type="nucleotide sequence ID" value="NZ_JAOUSF010000002.1"/>
</dbReference>
<keyword evidence="4" id="KW-0472">Membrane</keyword>
<keyword evidence="6" id="KW-1185">Reference proteome</keyword>
<gene>
    <name evidence="5" type="primary">mnhG</name>
    <name evidence="5" type="ORF">OEV98_04325</name>
</gene>
<keyword evidence="4" id="KW-0812">Transmembrane</keyword>
<keyword evidence="3" id="KW-0050">Antiport</keyword>
<feature type="transmembrane region" description="Helical" evidence="4">
    <location>
        <begin position="68"/>
        <end position="87"/>
    </location>
</feature>
<dbReference type="AlphaFoldDB" id="A0AAE3IQN3"/>
<dbReference type="Pfam" id="PF03334">
    <property type="entry name" value="PhaG_MnhG_YufB"/>
    <property type="match status" value="1"/>
</dbReference>
<dbReference type="GO" id="GO:0015385">
    <property type="term" value="F:sodium:proton antiporter activity"/>
    <property type="evidence" value="ECO:0007669"/>
    <property type="project" value="TreeGrafter"/>
</dbReference>
<sequence length="118" mass="12953">MTETIKIISIALILIGAFFSLVASIGVVRLPDVYTRNHAASKSATLGVISILLGTFLFFYVEGHQNTRLILAIVFLLMTSPVGGHMINRAAYYTGVKLWDKSARDDLKGKVKIKDTLL</sequence>
<evidence type="ECO:0000256" key="2">
    <source>
        <dbReference type="ARBA" id="ARBA00008404"/>
    </source>
</evidence>
<feature type="transmembrane region" description="Helical" evidence="4">
    <location>
        <begin position="7"/>
        <end position="28"/>
    </location>
</feature>
<evidence type="ECO:0000313" key="5">
    <source>
        <dbReference type="EMBL" id="MCU9612773.1"/>
    </source>
</evidence>
<proteinExistence type="inferred from homology"/>
<comment type="similarity">
    <text evidence="2">Belongs to the CPA3 antiporters (TC 2.A.63) subunit G family.</text>
</comment>
<feature type="transmembrane region" description="Helical" evidence="4">
    <location>
        <begin position="40"/>
        <end position="61"/>
    </location>
</feature>
<dbReference type="PANTHER" id="PTHR34703:SF1">
    <property type="entry name" value="ANTIPORTER SUBUNIT MNHG2-RELATED"/>
    <property type="match status" value="1"/>
</dbReference>
<dbReference type="NCBIfam" id="NF009314">
    <property type="entry name" value="PRK12674.1-2"/>
    <property type="match status" value="1"/>
</dbReference>
<dbReference type="PANTHER" id="PTHR34703">
    <property type="entry name" value="ANTIPORTER SUBUNIT MNHG2-RELATED"/>
    <property type="match status" value="1"/>
</dbReference>
<name>A0AAE3IQN3_9BACI</name>
<evidence type="ECO:0000256" key="4">
    <source>
        <dbReference type="SAM" id="Phobius"/>
    </source>
</evidence>
<keyword evidence="4" id="KW-1133">Transmembrane helix</keyword>
<reference evidence="5" key="1">
    <citation type="submission" date="2022-10" db="EMBL/GenBank/DDBJ databases">
        <title>Description of Fervidibacillus gen. nov. in the family Fervidibacillaceae fam. nov. with two species, Fervidibacillus albus sp. nov., and Fervidibacillus halotolerans sp. nov., isolated from tidal flat sediments.</title>
        <authorList>
            <person name="Kwon K.K."/>
            <person name="Yang S.-H."/>
        </authorList>
    </citation>
    <scope>NUCLEOTIDE SEQUENCE</scope>
    <source>
        <strain evidence="5">JCM 19140</strain>
    </source>
</reference>
<evidence type="ECO:0000313" key="6">
    <source>
        <dbReference type="Proteomes" id="UP001209318"/>
    </source>
</evidence>
<comment type="subcellular location">
    <subcellularLocation>
        <location evidence="1">Membrane</location>
        <topology evidence="1">Multi-pass membrane protein</topology>
    </subcellularLocation>
</comment>
<comment type="caution">
    <text evidence="5">The sequence shown here is derived from an EMBL/GenBank/DDBJ whole genome shotgun (WGS) entry which is preliminary data.</text>
</comment>